<name>A0A9P1BKG6_9DINO</name>
<evidence type="ECO:0000313" key="2">
    <source>
        <dbReference type="EMBL" id="CAI3975058.1"/>
    </source>
</evidence>
<dbReference type="EMBL" id="CAMXCT020000177">
    <property type="protein sequence ID" value="CAL1128433.1"/>
    <property type="molecule type" value="Genomic_DNA"/>
</dbReference>
<evidence type="ECO:0000256" key="1">
    <source>
        <dbReference type="SAM" id="MobiDB-lite"/>
    </source>
</evidence>
<dbReference type="EMBL" id="CAMXCT010000177">
    <property type="protein sequence ID" value="CAI3975058.1"/>
    <property type="molecule type" value="Genomic_DNA"/>
</dbReference>
<reference evidence="2" key="1">
    <citation type="submission" date="2022-10" db="EMBL/GenBank/DDBJ databases">
        <authorList>
            <person name="Chen Y."/>
            <person name="Dougan E. K."/>
            <person name="Chan C."/>
            <person name="Rhodes N."/>
            <person name="Thang M."/>
        </authorList>
    </citation>
    <scope>NUCLEOTIDE SEQUENCE</scope>
</reference>
<proteinExistence type="predicted"/>
<evidence type="ECO:0000313" key="3">
    <source>
        <dbReference type="EMBL" id="CAL1128433.1"/>
    </source>
</evidence>
<feature type="compositionally biased region" description="Low complexity" evidence="1">
    <location>
        <begin position="114"/>
        <end position="123"/>
    </location>
</feature>
<dbReference type="AlphaFoldDB" id="A0A9P1BKG6"/>
<evidence type="ECO:0000313" key="4">
    <source>
        <dbReference type="Proteomes" id="UP001152797"/>
    </source>
</evidence>
<accession>A0A9P1BKG6</accession>
<comment type="caution">
    <text evidence="2">The sequence shown here is derived from an EMBL/GenBank/DDBJ whole genome shotgun (WGS) entry which is preliminary data.</text>
</comment>
<feature type="compositionally biased region" description="Basic and acidic residues" evidence="1">
    <location>
        <begin position="77"/>
        <end position="104"/>
    </location>
</feature>
<feature type="region of interest" description="Disordered" evidence="1">
    <location>
        <begin position="1"/>
        <end position="366"/>
    </location>
</feature>
<reference evidence="3" key="2">
    <citation type="submission" date="2024-04" db="EMBL/GenBank/DDBJ databases">
        <authorList>
            <person name="Chen Y."/>
            <person name="Shah S."/>
            <person name="Dougan E. K."/>
            <person name="Thang M."/>
            <person name="Chan C."/>
        </authorList>
    </citation>
    <scope>NUCLEOTIDE SEQUENCE [LARGE SCALE GENOMIC DNA]</scope>
</reference>
<feature type="compositionally biased region" description="Low complexity" evidence="1">
    <location>
        <begin position="175"/>
        <end position="186"/>
    </location>
</feature>
<keyword evidence="4" id="KW-1185">Reference proteome</keyword>
<gene>
    <name evidence="2" type="ORF">C1SCF055_LOCUS3420</name>
</gene>
<dbReference type="EMBL" id="CAMXCT030000177">
    <property type="protein sequence ID" value="CAL4762370.1"/>
    <property type="molecule type" value="Genomic_DNA"/>
</dbReference>
<sequence>MDTVDTLPMVEDVALPGPFVPSENAEDMVSALPQSATESGKVEVEVEVSNGEVQFLDPQGKNEVEVSNGEAQGHPKQSTEVEVNKDKTKSLETSHVNTEAKNEQLENLLQPGHASEPCGSSPSSEPPAPATLELDPQTSQPDKSPAKTPPNQTSHEGKVENSHVLPPGEHADGKATTPTATPNAPAGDTSNAGKKRKAKKAEGNEEDVPAETTSDAGKKRKANKEEGNEEGVPPEATSNAGKKRKAKKEDGNGVGVPPEATSNAGKKRKAKKEDGNGVGVPPEATSNAGKERKAKKKDGNEEGVPAGDTSNAGKKRKAKKEDGREEGAPAEATSNPGKKGKAKKEDEGQEQVSKKRLRKVDQDPREALRSKKCSAYSKVLYALRKQGVPEEDAKKQASLAPLLQYSSFFKGPHMTAKKYHHPLLFFFRIVIFQLPGSFGFSSILTCFDMMCMLVCLPVSRTCCILFLEHAVYMRRVLGAKAYAAVTA</sequence>
<dbReference type="Proteomes" id="UP001152797">
    <property type="component" value="Unassembled WGS sequence"/>
</dbReference>
<protein>
    <submittedName>
        <fullName evidence="2">Uncharacterized protein</fullName>
    </submittedName>
</protein>
<organism evidence="2">
    <name type="scientific">Cladocopium goreaui</name>
    <dbReference type="NCBI Taxonomy" id="2562237"/>
    <lineage>
        <taxon>Eukaryota</taxon>
        <taxon>Sar</taxon>
        <taxon>Alveolata</taxon>
        <taxon>Dinophyceae</taxon>
        <taxon>Suessiales</taxon>
        <taxon>Symbiodiniaceae</taxon>
        <taxon>Cladocopium</taxon>
    </lineage>
</organism>